<protein>
    <submittedName>
        <fullName evidence="2">DUF1360 domain-containing protein</fullName>
    </submittedName>
</protein>
<keyword evidence="1" id="KW-1133">Transmembrane helix</keyword>
<accession>A0ABS6JYE5</accession>
<dbReference type="Pfam" id="PF07098">
    <property type="entry name" value="DUF1360"/>
    <property type="match status" value="1"/>
</dbReference>
<keyword evidence="1" id="KW-0812">Transmembrane</keyword>
<sequence length="117" mass="13450">MTFGMFHFVVFSLAVARLTHLFVYDSITEFFRKVIVVYEQEVDEDGNEETVIVINEKGWRKWLGELITCHWCMGIWSSIILWIGYVLVPNVFSVIIIILAAAGLAAIIESIIVKWLL</sequence>
<gene>
    <name evidence="2" type="ORF">KS407_19585</name>
</gene>
<dbReference type="Proteomes" id="UP000790580">
    <property type="component" value="Unassembled WGS sequence"/>
</dbReference>
<dbReference type="RefSeq" id="WP_088075946.1">
    <property type="nucleotide sequence ID" value="NZ_JAHQCR010000083.1"/>
</dbReference>
<name>A0ABS6JYE5_9BACI</name>
<comment type="caution">
    <text evidence="2">The sequence shown here is derived from an EMBL/GenBank/DDBJ whole genome shotgun (WGS) entry which is preliminary data.</text>
</comment>
<evidence type="ECO:0000256" key="1">
    <source>
        <dbReference type="SAM" id="Phobius"/>
    </source>
</evidence>
<evidence type="ECO:0000313" key="2">
    <source>
        <dbReference type="EMBL" id="MBU9723624.1"/>
    </source>
</evidence>
<organism evidence="2 3">
    <name type="scientific">Evansella alkalicola</name>
    <dbReference type="NCBI Taxonomy" id="745819"/>
    <lineage>
        <taxon>Bacteria</taxon>
        <taxon>Bacillati</taxon>
        <taxon>Bacillota</taxon>
        <taxon>Bacilli</taxon>
        <taxon>Bacillales</taxon>
        <taxon>Bacillaceae</taxon>
        <taxon>Evansella</taxon>
    </lineage>
</organism>
<proteinExistence type="predicted"/>
<evidence type="ECO:0000313" key="3">
    <source>
        <dbReference type="Proteomes" id="UP000790580"/>
    </source>
</evidence>
<feature type="transmembrane region" description="Helical" evidence="1">
    <location>
        <begin position="91"/>
        <end position="113"/>
    </location>
</feature>
<feature type="transmembrane region" description="Helical" evidence="1">
    <location>
        <begin position="62"/>
        <end position="85"/>
    </location>
</feature>
<keyword evidence="1" id="KW-0472">Membrane</keyword>
<dbReference type="EMBL" id="JAHQCR010000083">
    <property type="protein sequence ID" value="MBU9723624.1"/>
    <property type="molecule type" value="Genomic_DNA"/>
</dbReference>
<feature type="transmembrane region" description="Helical" evidence="1">
    <location>
        <begin position="6"/>
        <end position="24"/>
    </location>
</feature>
<dbReference type="InterPro" id="IPR010773">
    <property type="entry name" value="Mycophage_PG1_Gp7"/>
</dbReference>
<keyword evidence="3" id="KW-1185">Reference proteome</keyword>
<reference evidence="2 3" key="1">
    <citation type="submission" date="2021-06" db="EMBL/GenBank/DDBJ databases">
        <title>Bacillus sp. RD4P76, an endophyte from a halophyte.</title>
        <authorList>
            <person name="Sun J.-Q."/>
        </authorList>
    </citation>
    <scope>NUCLEOTIDE SEQUENCE [LARGE SCALE GENOMIC DNA]</scope>
    <source>
        <strain evidence="2 3">JCM 17098</strain>
    </source>
</reference>